<evidence type="ECO:0000313" key="3">
    <source>
        <dbReference type="Proteomes" id="UP000053562"/>
    </source>
</evidence>
<proteinExistence type="predicted"/>
<dbReference type="AlphaFoldDB" id="A0A0J9SHA5"/>
<gene>
    <name evidence="2" type="ORF">PVIIG_03782</name>
</gene>
<name>A0A0J9SHA5_PLAVI</name>
<feature type="domain" description="Serine aminopeptidase S33" evidence="1">
    <location>
        <begin position="165"/>
        <end position="345"/>
    </location>
</feature>
<accession>A0A0J9SHA5</accession>
<evidence type="ECO:0000259" key="1">
    <source>
        <dbReference type="Pfam" id="PF12146"/>
    </source>
</evidence>
<dbReference type="InterPro" id="IPR006494">
    <property type="entry name" value="PST_A"/>
</dbReference>
<organism evidence="2 3">
    <name type="scientific">Plasmodium vivax India VII</name>
    <dbReference type="NCBI Taxonomy" id="1077284"/>
    <lineage>
        <taxon>Eukaryota</taxon>
        <taxon>Sar</taxon>
        <taxon>Alveolata</taxon>
        <taxon>Apicomplexa</taxon>
        <taxon>Aconoidasida</taxon>
        <taxon>Haemosporida</taxon>
        <taxon>Plasmodiidae</taxon>
        <taxon>Plasmodium</taxon>
        <taxon>Plasmodium (Plasmodium)</taxon>
    </lineage>
</organism>
<protein>
    <submittedName>
        <fullName evidence="2">PST-A protein</fullName>
    </submittedName>
</protein>
<evidence type="ECO:0000313" key="2">
    <source>
        <dbReference type="EMBL" id="KMZ81976.1"/>
    </source>
</evidence>
<dbReference type="NCBIfam" id="TIGR01607">
    <property type="entry name" value="PST-A"/>
    <property type="match status" value="1"/>
</dbReference>
<sequence length="375" mass="42544">MADSATYNKELDVKPYTRLDGEPRLDSFFNKDGLLLRTYGWLVRNAIGIIILIHGLGSHARLTFLRHNVEIVSKDKAILKDGNNFYVYKDSWIEHFNKSGYSVYALDLQGHGLSDGWDNLKANVKKFDDFAFDVLQYIAKIQDSLAYGDNKYGGTSSDNVNQRINKKRLPTYIVGMSMGGNIALRTLQLLGKSNSDANKRLNIKGCVSISGMISVELLTSPGSHTYQLIFLPLSNIISDIFQNSRLISVLPFQRYPYINDILKFDKIRFKGGITYRFGRELLNAMGNLDMDIEYTPRSIPILFIHSKDDPFCYWGGVVSFYNRLKVRYKELHLLENMEHVLTVEPGNMSVLNSVLEWLASISGGAVKDKPNDDQQ</sequence>
<dbReference type="EMBL" id="KQ234218">
    <property type="protein sequence ID" value="KMZ81976.1"/>
    <property type="molecule type" value="Genomic_DNA"/>
</dbReference>
<dbReference type="Pfam" id="PF12146">
    <property type="entry name" value="Hydrolase_4"/>
    <property type="match status" value="2"/>
</dbReference>
<dbReference type="SUPFAM" id="SSF53474">
    <property type="entry name" value="alpha/beta-Hydrolases"/>
    <property type="match status" value="1"/>
</dbReference>
<dbReference type="Proteomes" id="UP000053562">
    <property type="component" value="Unassembled WGS sequence"/>
</dbReference>
<dbReference type="InterPro" id="IPR022742">
    <property type="entry name" value="Hydrolase_4"/>
</dbReference>
<dbReference type="PANTHER" id="PTHR11614">
    <property type="entry name" value="PHOSPHOLIPASE-RELATED"/>
    <property type="match status" value="1"/>
</dbReference>
<feature type="domain" description="Serine aminopeptidase S33" evidence="1">
    <location>
        <begin position="92"/>
        <end position="143"/>
    </location>
</feature>
<dbReference type="Gene3D" id="3.40.50.1820">
    <property type="entry name" value="alpha/beta hydrolase"/>
    <property type="match status" value="1"/>
</dbReference>
<reference evidence="2 3" key="1">
    <citation type="submission" date="2011-08" db="EMBL/GenBank/DDBJ databases">
        <title>The Genome Sequence of Plasmodium vivax India VII.</title>
        <authorList>
            <consortium name="The Broad Institute Genome Sequencing Platform"/>
            <consortium name="The Broad Institute Genome Sequencing Center for Infectious Disease"/>
            <person name="Neafsey D."/>
            <person name="Carlton J."/>
            <person name="Barnwell J."/>
            <person name="Collins W."/>
            <person name="Escalante A."/>
            <person name="Mullikin J."/>
            <person name="Saul A."/>
            <person name="Guigo R."/>
            <person name="Camara F."/>
            <person name="Young S.K."/>
            <person name="Zeng Q."/>
            <person name="Gargeya S."/>
            <person name="Fitzgerald M."/>
            <person name="Haas B."/>
            <person name="Abouelleil A."/>
            <person name="Alvarado L."/>
            <person name="Arachchi H.M."/>
            <person name="Berlin A."/>
            <person name="Brown A."/>
            <person name="Chapman S.B."/>
            <person name="Chen Z."/>
            <person name="Dunbar C."/>
            <person name="Freedman E."/>
            <person name="Gearin G."/>
            <person name="Gellesch M."/>
            <person name="Goldberg J."/>
            <person name="Griggs A."/>
            <person name="Gujja S."/>
            <person name="Heiman D."/>
            <person name="Howarth C."/>
            <person name="Larson L."/>
            <person name="Lui A."/>
            <person name="MacDonald P.J.P."/>
            <person name="Montmayeur A."/>
            <person name="Murphy C."/>
            <person name="Neiman D."/>
            <person name="Pearson M."/>
            <person name="Priest M."/>
            <person name="Roberts A."/>
            <person name="Saif S."/>
            <person name="Shea T."/>
            <person name="Shenoy N."/>
            <person name="Sisk P."/>
            <person name="Stolte C."/>
            <person name="Sykes S."/>
            <person name="Wortman J."/>
            <person name="Nusbaum C."/>
            <person name="Birren B."/>
        </authorList>
    </citation>
    <scope>NUCLEOTIDE SEQUENCE [LARGE SCALE GENOMIC DNA]</scope>
    <source>
        <strain evidence="2 3">India VII</strain>
    </source>
</reference>
<dbReference type="OrthoDB" id="2498029at2759"/>
<dbReference type="InterPro" id="IPR029058">
    <property type="entry name" value="AB_hydrolase_fold"/>
</dbReference>
<dbReference type="InterPro" id="IPR051044">
    <property type="entry name" value="MAG_DAG_Lipase"/>
</dbReference>